<reference evidence="2" key="2">
    <citation type="journal article" date="2019" name="IMA Fungus">
        <title>Genome sequencing and comparison of five Tilletia species to identify candidate genes for the detection of regulated species infecting wheat.</title>
        <authorList>
            <person name="Nguyen H.D.T."/>
            <person name="Sultana T."/>
            <person name="Kesanakurti P."/>
            <person name="Hambleton S."/>
        </authorList>
    </citation>
    <scope>NUCLEOTIDE SEQUENCE</scope>
    <source>
        <strain evidence="2">DAOMC 238032</strain>
    </source>
</reference>
<dbReference type="AlphaFoldDB" id="A0A8T8SCF5"/>
<reference evidence="2" key="1">
    <citation type="submission" date="2016-04" db="EMBL/GenBank/DDBJ databases">
        <authorList>
            <person name="Nguyen H.D."/>
            <person name="Kesanakurti P."/>
            <person name="Cullis J."/>
            <person name="Levesque C.A."/>
            <person name="Hambleton S."/>
        </authorList>
    </citation>
    <scope>NUCLEOTIDE SEQUENCE</scope>
    <source>
        <strain evidence="2">DAOMC 238032</strain>
    </source>
</reference>
<evidence type="ECO:0008006" key="4">
    <source>
        <dbReference type="Google" id="ProtNLM"/>
    </source>
</evidence>
<evidence type="ECO:0000313" key="3">
    <source>
        <dbReference type="Proteomes" id="UP000077671"/>
    </source>
</evidence>
<organism evidence="2 3">
    <name type="scientific">Tilletia caries</name>
    <name type="common">wheat bunt fungus</name>
    <dbReference type="NCBI Taxonomy" id="13290"/>
    <lineage>
        <taxon>Eukaryota</taxon>
        <taxon>Fungi</taxon>
        <taxon>Dikarya</taxon>
        <taxon>Basidiomycota</taxon>
        <taxon>Ustilaginomycotina</taxon>
        <taxon>Exobasidiomycetes</taxon>
        <taxon>Tilletiales</taxon>
        <taxon>Tilletiaceae</taxon>
        <taxon>Tilletia</taxon>
    </lineage>
</organism>
<proteinExistence type="predicted"/>
<feature type="region of interest" description="Disordered" evidence="1">
    <location>
        <begin position="286"/>
        <end position="307"/>
    </location>
</feature>
<evidence type="ECO:0000313" key="2">
    <source>
        <dbReference type="EMBL" id="KAE8237121.1"/>
    </source>
</evidence>
<dbReference type="EMBL" id="LWDD02003454">
    <property type="protein sequence ID" value="KAE8237121.1"/>
    <property type="molecule type" value="Genomic_DNA"/>
</dbReference>
<protein>
    <recommendedName>
        <fullName evidence="4">CCHC-type domain-containing protein</fullName>
    </recommendedName>
</protein>
<dbReference type="Proteomes" id="UP000077671">
    <property type="component" value="Unassembled WGS sequence"/>
</dbReference>
<comment type="caution">
    <text evidence="2">The sequence shown here is derived from an EMBL/GenBank/DDBJ whole genome shotgun (WGS) entry which is preliminary data.</text>
</comment>
<feature type="region of interest" description="Disordered" evidence="1">
    <location>
        <begin position="44"/>
        <end position="74"/>
    </location>
</feature>
<gene>
    <name evidence="2" type="ORF">A4X03_0g9219</name>
</gene>
<feature type="compositionally biased region" description="Basic and acidic residues" evidence="1">
    <location>
        <begin position="46"/>
        <end position="63"/>
    </location>
</feature>
<accession>A0A8T8SCF5</accession>
<evidence type="ECO:0000256" key="1">
    <source>
        <dbReference type="SAM" id="MobiDB-lite"/>
    </source>
</evidence>
<name>A0A8T8SCF5_9BASI</name>
<sequence>MPVSETDAAVSVSLRFLDRLPEDERAAIEEAIYAQLDADVEAEQVEAARKAEEDAERLQQEAREAEEENERQTQALREQEAHLLAAKNLVDLAKAQTQTLDTKEKSKKVVQDDNMENTLDLLVAVPSQKIRDKIRNNDFIDLWHLTAEGMAVATKSKLTGDTSFTLGADGTFEMKDSTVGFKPDQDLPMASWVTALGNYVRVMQAEGVAENIVHSLVRLNHTLINHPLFEQHGAAIRLWHRRHRYQWTCSGSLNASGMRFNLGKPNPAHFDELRLGLLEQRAERRVTASKKRPHFDDTSSTSSTPGIPRAKIARSNFRCFVCFSNEGGHPFRTCAAKERVDGKEQLVVRGPTGRIVFADSQKPICLDFQLKGCSTTCRTGGTHRCANCGHGGHGASSCSA</sequence>